<feature type="region of interest" description="Disordered" evidence="6">
    <location>
        <begin position="484"/>
        <end position="506"/>
    </location>
</feature>
<keyword evidence="3 5" id="KW-0863">Zinc-finger</keyword>
<feature type="domain" description="C2H2-type" evidence="7">
    <location>
        <begin position="367"/>
        <end position="394"/>
    </location>
</feature>
<dbReference type="OrthoDB" id="6361061at2759"/>
<dbReference type="RefSeq" id="XP_022666709.1">
    <property type="nucleotide sequence ID" value="XM_022810974.1"/>
</dbReference>
<feature type="region of interest" description="Disordered" evidence="6">
    <location>
        <begin position="1020"/>
        <end position="1049"/>
    </location>
</feature>
<feature type="region of interest" description="Disordered" evidence="6">
    <location>
        <begin position="317"/>
        <end position="359"/>
    </location>
</feature>
<dbReference type="RefSeq" id="XP_022666708.1">
    <property type="nucleotide sequence ID" value="XM_022810973.1"/>
</dbReference>
<dbReference type="EnsemblMetazoa" id="XM_022810976">
    <property type="protein sequence ID" value="XP_022666711"/>
    <property type="gene ID" value="LOC111252686"/>
</dbReference>
<dbReference type="RefSeq" id="XP_022666706.1">
    <property type="nucleotide sequence ID" value="XM_022810971.1"/>
</dbReference>
<feature type="domain" description="C2H2-type" evidence="7">
    <location>
        <begin position="864"/>
        <end position="891"/>
    </location>
</feature>
<evidence type="ECO:0000313" key="8">
    <source>
        <dbReference type="EnsemblMetazoa" id="XP_022666711"/>
    </source>
</evidence>
<evidence type="ECO:0000256" key="6">
    <source>
        <dbReference type="SAM" id="MobiDB-lite"/>
    </source>
</evidence>
<feature type="domain" description="C2H2-type" evidence="7">
    <location>
        <begin position="513"/>
        <end position="541"/>
    </location>
</feature>
<accession>A0A7M7KJ98</accession>
<feature type="region of interest" description="Disordered" evidence="6">
    <location>
        <begin position="36"/>
        <end position="74"/>
    </location>
</feature>
<dbReference type="AlphaFoldDB" id="A0A7M7KJ98"/>
<feature type="compositionally biased region" description="Polar residues" evidence="6">
    <location>
        <begin position="856"/>
        <end position="871"/>
    </location>
</feature>
<dbReference type="PROSITE" id="PS00028">
    <property type="entry name" value="ZINC_FINGER_C2H2_1"/>
    <property type="match status" value="6"/>
</dbReference>
<dbReference type="InterPro" id="IPR036236">
    <property type="entry name" value="Znf_C2H2_sf"/>
</dbReference>
<feature type="region of interest" description="Disordered" evidence="6">
    <location>
        <begin position="1190"/>
        <end position="1215"/>
    </location>
</feature>
<dbReference type="Proteomes" id="UP000594260">
    <property type="component" value="Unplaced"/>
</dbReference>
<feature type="compositionally biased region" description="Low complexity" evidence="6">
    <location>
        <begin position="554"/>
        <end position="564"/>
    </location>
</feature>
<dbReference type="EnsemblMetazoa" id="XM_022810974">
    <property type="protein sequence ID" value="XP_022666709"/>
    <property type="gene ID" value="LOC111252686"/>
</dbReference>
<feature type="region of interest" description="Disordered" evidence="6">
    <location>
        <begin position="794"/>
        <end position="871"/>
    </location>
</feature>
<dbReference type="Pfam" id="PF13912">
    <property type="entry name" value="zf-C2H2_6"/>
    <property type="match status" value="1"/>
</dbReference>
<feature type="region of interest" description="Disordered" evidence="6">
    <location>
        <begin position="981"/>
        <end position="1007"/>
    </location>
</feature>
<evidence type="ECO:0000256" key="2">
    <source>
        <dbReference type="ARBA" id="ARBA00022737"/>
    </source>
</evidence>
<dbReference type="GO" id="GO:0008270">
    <property type="term" value="F:zinc ion binding"/>
    <property type="evidence" value="ECO:0007669"/>
    <property type="project" value="UniProtKB-KW"/>
</dbReference>
<keyword evidence="4" id="KW-0862">Zinc</keyword>
<evidence type="ECO:0000256" key="3">
    <source>
        <dbReference type="ARBA" id="ARBA00022771"/>
    </source>
</evidence>
<dbReference type="SUPFAM" id="SSF57667">
    <property type="entry name" value="beta-beta-alpha zinc fingers"/>
    <property type="match status" value="3"/>
</dbReference>
<dbReference type="InterPro" id="IPR013087">
    <property type="entry name" value="Znf_C2H2_type"/>
</dbReference>
<dbReference type="SMART" id="SM00355">
    <property type="entry name" value="ZnF_C2H2"/>
    <property type="match status" value="12"/>
</dbReference>
<dbReference type="GeneID" id="111252686"/>
<organism evidence="8 9">
    <name type="scientific">Varroa destructor</name>
    <name type="common">Honeybee mite</name>
    <dbReference type="NCBI Taxonomy" id="109461"/>
    <lineage>
        <taxon>Eukaryota</taxon>
        <taxon>Metazoa</taxon>
        <taxon>Ecdysozoa</taxon>
        <taxon>Arthropoda</taxon>
        <taxon>Chelicerata</taxon>
        <taxon>Arachnida</taxon>
        <taxon>Acari</taxon>
        <taxon>Parasitiformes</taxon>
        <taxon>Mesostigmata</taxon>
        <taxon>Gamasina</taxon>
        <taxon>Dermanyssoidea</taxon>
        <taxon>Varroidae</taxon>
        <taxon>Varroa</taxon>
    </lineage>
</organism>
<keyword evidence="2" id="KW-0677">Repeat</keyword>
<dbReference type="PANTHER" id="PTHR24408:SF36">
    <property type="entry name" value="BTB DOMAIN-CONTAINING PROTEIN"/>
    <property type="match status" value="1"/>
</dbReference>
<dbReference type="EnsemblMetazoa" id="XM_022810971">
    <property type="protein sequence ID" value="XP_022666706"/>
    <property type="gene ID" value="LOC111252686"/>
</dbReference>
<keyword evidence="9" id="KW-1185">Reference proteome</keyword>
<dbReference type="Pfam" id="PF00096">
    <property type="entry name" value="zf-C2H2"/>
    <property type="match status" value="2"/>
</dbReference>
<dbReference type="RefSeq" id="XP_022666710.1">
    <property type="nucleotide sequence ID" value="XM_022810975.1"/>
</dbReference>
<keyword evidence="1" id="KW-0479">Metal-binding</keyword>
<evidence type="ECO:0000313" key="9">
    <source>
        <dbReference type="Proteomes" id="UP000594260"/>
    </source>
</evidence>
<dbReference type="GO" id="GO:0005634">
    <property type="term" value="C:nucleus"/>
    <property type="evidence" value="ECO:0007669"/>
    <property type="project" value="TreeGrafter"/>
</dbReference>
<feature type="compositionally biased region" description="Basic and acidic residues" evidence="6">
    <location>
        <begin position="128"/>
        <end position="142"/>
    </location>
</feature>
<feature type="region of interest" description="Disordered" evidence="6">
    <location>
        <begin position="887"/>
        <end position="919"/>
    </location>
</feature>
<evidence type="ECO:0000256" key="5">
    <source>
        <dbReference type="PROSITE-ProRule" id="PRU00042"/>
    </source>
</evidence>
<dbReference type="PROSITE" id="PS50157">
    <property type="entry name" value="ZINC_FINGER_C2H2_2"/>
    <property type="match status" value="5"/>
</dbReference>
<feature type="compositionally biased region" description="Low complexity" evidence="6">
    <location>
        <begin position="61"/>
        <end position="74"/>
    </location>
</feature>
<dbReference type="OMA" id="NGHIVNR"/>
<feature type="domain" description="C2H2-type" evidence="7">
    <location>
        <begin position="300"/>
        <end position="323"/>
    </location>
</feature>
<dbReference type="EnsemblMetazoa" id="XM_022810972">
    <property type="protein sequence ID" value="XP_022666707"/>
    <property type="gene ID" value="LOC111252686"/>
</dbReference>
<feature type="compositionally biased region" description="Basic and acidic residues" evidence="6">
    <location>
        <begin position="1022"/>
        <end position="1041"/>
    </location>
</feature>
<feature type="compositionally biased region" description="Polar residues" evidence="6">
    <location>
        <begin position="345"/>
        <end position="359"/>
    </location>
</feature>
<dbReference type="PANTHER" id="PTHR24408">
    <property type="entry name" value="ZINC FINGER PROTEIN"/>
    <property type="match status" value="1"/>
</dbReference>
<dbReference type="KEGG" id="vde:111252686"/>
<feature type="compositionally biased region" description="Basic and acidic residues" evidence="6">
    <location>
        <begin position="539"/>
        <end position="550"/>
    </location>
</feature>
<feature type="region of interest" description="Disordered" evidence="6">
    <location>
        <begin position="539"/>
        <end position="569"/>
    </location>
</feature>
<feature type="compositionally biased region" description="Polar residues" evidence="6">
    <location>
        <begin position="794"/>
        <end position="804"/>
    </location>
</feature>
<dbReference type="InParanoid" id="A0A7M7KJ98"/>
<evidence type="ECO:0000256" key="1">
    <source>
        <dbReference type="ARBA" id="ARBA00022723"/>
    </source>
</evidence>
<dbReference type="Gene3D" id="3.30.160.60">
    <property type="entry name" value="Classic Zinc Finger"/>
    <property type="match status" value="4"/>
</dbReference>
<feature type="compositionally biased region" description="Low complexity" evidence="6">
    <location>
        <begin position="326"/>
        <end position="344"/>
    </location>
</feature>
<evidence type="ECO:0000256" key="4">
    <source>
        <dbReference type="ARBA" id="ARBA00022833"/>
    </source>
</evidence>
<dbReference type="GO" id="GO:0043565">
    <property type="term" value="F:sequence-specific DNA binding"/>
    <property type="evidence" value="ECO:0007669"/>
    <property type="project" value="TreeGrafter"/>
</dbReference>
<dbReference type="EnsemblMetazoa" id="XM_022810975">
    <property type="protein sequence ID" value="XP_022666710"/>
    <property type="gene ID" value="LOC111252686"/>
</dbReference>
<feature type="compositionally biased region" description="Polar residues" evidence="6">
    <location>
        <begin position="160"/>
        <end position="172"/>
    </location>
</feature>
<proteinExistence type="predicted"/>
<protein>
    <recommendedName>
        <fullName evidence="7">C2H2-type domain-containing protein</fullName>
    </recommendedName>
</protein>
<name>A0A7M7KJ98_VARDE</name>
<dbReference type="RefSeq" id="XP_022666707.1">
    <property type="nucleotide sequence ID" value="XM_022810972.1"/>
</dbReference>
<dbReference type="GO" id="GO:0000981">
    <property type="term" value="F:DNA-binding transcription factor activity, RNA polymerase II-specific"/>
    <property type="evidence" value="ECO:0007669"/>
    <property type="project" value="TreeGrafter"/>
</dbReference>
<feature type="region of interest" description="Disordered" evidence="6">
    <location>
        <begin position="126"/>
        <end position="181"/>
    </location>
</feature>
<dbReference type="RefSeq" id="XP_022666711.1">
    <property type="nucleotide sequence ID" value="XM_022810976.1"/>
</dbReference>
<evidence type="ECO:0000259" key="7">
    <source>
        <dbReference type="PROSITE" id="PS50157"/>
    </source>
</evidence>
<dbReference type="EnsemblMetazoa" id="XM_022810973">
    <property type="protein sequence ID" value="XP_022666708"/>
    <property type="gene ID" value="LOC111252686"/>
</dbReference>
<sequence length="1215" mass="133512">MAMESAGDTMEIDELTCTETAVDVQSVDGGISCEEDHVSAGAAGGPGTSNGHSQHLHSCRQNHLNPQNGQQQQQQTLRQKFLQRDGTSQLRLHNENNVAVVIDNNGHIVNRHHDGEVVNGETMVQGPKWKETDDGHEMRGEGSIEEEGDDVEESIRGGNATASSTNGTNGQKDQAEPPHLPGEYQFQLLPIHVQQRGDARTGVFKVFKCDICAMVYRHVFSLKRHFLRCHINYKYLTATDITNCGIHLQVIQAAQSSTMRNGDHLYRCHVCNNLFAQREQLRQHMETHTTGKEKRAANGVACSKCSSAFTDRKSLLRHQQTAHGLTSGATNGASNASSSNGRTGHSSTTQVTGTPMGTSSVANKKSLSCRHCGKIFIGSQEARTHERLHEAVDTTCRVCNRKFSSNEWVIHKTSTHPDSNHICSYCDILLPDVGALGQHLFQAHNKTYSENMRLINDKENGNCSLQLTQTAGASGGVGGGNSAISGGVHVKSEPGTSGVALESRPDRPIDTTVSCEQCNKSFTSLVNLQRHNTVVHIKQLDKRSPQEQKSRAVSSSNSSNNQRSPSEEEFYRTLGHRISENLQYHIDGRLPGSSQASAFEPERVEANNCMPWLVNNFPPTLDITHIVQIYANRPALSSTNAALTAHPISAGLVAPESAAPPGEEQIALGACLGLNPVVKKEIKRESLTLFICQVCSCTATSLREITEHKMTNHPNVVATHLELEGHSSAPPELLMQFGANMRPSGILGQSTTPAVVRSTSGIHKCTKCSRMFGRTSDLHSHIVQCGQAQGVTSLGIQRPSSPRQIKQRKFGPVLNTKRCDDGSSTMGGPLNGTDYGKEDPRRKRKPEDRPQRRSARSTYNGGSSECSTCGQSFPSQASLRKHMLDECREEQSYRRRKKKDKDSPTATPTPELIKVPATGGVDGWGEDYLDGKGPEQLQCRDCSATFPSLQVYKRHLSQCPCSAASRQKTLLLLRTAESSDVTTTGSGVSPLDGTTRVAGTGGGMSSMNRSQFEEMTMLGLARRAERDRQRDGATDRDRDENGDVYEDEEDTKVYRCETCQMGFGDYVKMLHHSMHEHGAPIPEVSDMREARELAGSRATHQNGLQRNGHALQTASNYSNNGASRKDYHRLNEMHEEQVQDHKNETEYQNQPPQLSIYDSEDLRDKERIAIEALSAICGAGSFFGGFSRSNNNNNNNDDSNKFPNRHPQPLMDHRY</sequence>
<dbReference type="EnsemblMetazoa" id="XM_022810977">
    <property type="protein sequence ID" value="XP_022666712"/>
    <property type="gene ID" value="LOC111252686"/>
</dbReference>
<feature type="domain" description="C2H2-type" evidence="7">
    <location>
        <begin position="266"/>
        <end position="293"/>
    </location>
</feature>
<feature type="compositionally biased region" description="Acidic residues" evidence="6">
    <location>
        <begin position="143"/>
        <end position="152"/>
    </location>
</feature>
<reference evidence="8" key="1">
    <citation type="submission" date="2021-01" db="UniProtKB">
        <authorList>
            <consortium name="EnsemblMetazoa"/>
        </authorList>
    </citation>
    <scope>IDENTIFICATION</scope>
</reference>
<feature type="compositionally biased region" description="Basic and acidic residues" evidence="6">
    <location>
        <begin position="835"/>
        <end position="851"/>
    </location>
</feature>
<dbReference type="RefSeq" id="XP_022666712.1">
    <property type="nucleotide sequence ID" value="XM_022810977.1"/>
</dbReference>